<dbReference type="SMART" id="SM00320">
    <property type="entry name" value="WD40"/>
    <property type="match status" value="3"/>
</dbReference>
<evidence type="ECO:0000256" key="7">
    <source>
        <dbReference type="PROSITE-ProRule" id="PRU00221"/>
    </source>
</evidence>
<evidence type="ECO:0000256" key="3">
    <source>
        <dbReference type="ARBA" id="ARBA00022490"/>
    </source>
</evidence>
<evidence type="ECO:0000259" key="9">
    <source>
        <dbReference type="Pfam" id="PF23953"/>
    </source>
</evidence>
<feature type="non-terminal residue" evidence="10">
    <location>
        <position position="591"/>
    </location>
</feature>
<dbReference type="Gene3D" id="2.130.10.10">
    <property type="entry name" value="YVTN repeat-like/Quinoprotein amine dehydrogenase"/>
    <property type="match status" value="1"/>
</dbReference>
<evidence type="ECO:0000256" key="5">
    <source>
        <dbReference type="ARBA" id="ARBA00022737"/>
    </source>
</evidence>
<accession>A0A8H7ZQM5</accession>
<dbReference type="CDD" id="cd22947">
    <property type="entry name" value="Coatomer_WDAD_beta-like"/>
    <property type="match status" value="1"/>
</dbReference>
<dbReference type="Pfam" id="PF23953">
    <property type="entry name" value="TPR_COPA_B"/>
    <property type="match status" value="1"/>
</dbReference>
<feature type="repeat" description="WD" evidence="7">
    <location>
        <begin position="61"/>
        <end position="104"/>
    </location>
</feature>
<dbReference type="InterPro" id="IPR001680">
    <property type="entry name" value="WD40_rpt"/>
</dbReference>
<dbReference type="GO" id="GO:0006886">
    <property type="term" value="P:intracellular protein transport"/>
    <property type="evidence" value="ECO:0007669"/>
    <property type="project" value="InterPro"/>
</dbReference>
<dbReference type="Gene3D" id="1.25.40.470">
    <property type="match status" value="1"/>
</dbReference>
<sequence>MTIKLWDWDKGFSRARVFEGHTHYVMQITFNPKDTNTFASCSLDHTIKVWNLGSSVANFTLEGHSKGVNCVDYYHGGDKPYIASGADDNQIKIWDYQNKSCVQTLERHSQNVSVACFHPDLPIIISGSEDGGLNDRQLLGRATWNLNALARIFGTVRVWHANTYRLENTLEYALGRVWCVAHQKGGNHVAFGYDEGTVVIKLGREEPAVSMDNSGKIIWAKHNDIQTANVKTGSDADNIKDGERLSLPVKDLGNCEVHPQTLQHSRNGRFVVVCGDGEYIIYTALAWRSKSFGSALEFVWAIDSNEYAVRESTSTIKLFKNFKEKTDALPKLGYSAEGIFGGCLLGVKSASSLNLYDWDTGNVVRRIDVVPKNVYWADSGDYVAICCDDNFYILRYNKRAYLARLEKGPAISEEGVEEAFEFVTEIPENVKTGTWVGDCFIYTNTANRVNYVIGGQVNTVYHADRYVRNWRVISMSHAKPNKTPVYLLGYIPRDNRIYLCDKDVNVFSYSLSLAVIEYQTAVLREDMETAARLLPLIPQDQRNRIARLLESRNLRELAMEVSTDPEHKFDLAVHLGKLDVAVQIARVVDTE</sequence>
<name>A0A8H7ZQM5_9FUNG</name>
<dbReference type="GO" id="GO:0005198">
    <property type="term" value="F:structural molecule activity"/>
    <property type="evidence" value="ECO:0007669"/>
    <property type="project" value="InterPro"/>
</dbReference>
<dbReference type="GO" id="GO:0006890">
    <property type="term" value="P:retrograde vesicle-mediated transport, Golgi to endoplasmic reticulum"/>
    <property type="evidence" value="ECO:0007669"/>
    <property type="project" value="TreeGrafter"/>
</dbReference>
<dbReference type="PANTHER" id="PTHR19876">
    <property type="entry name" value="COATOMER"/>
    <property type="match status" value="1"/>
</dbReference>
<gene>
    <name evidence="10" type="ORF">BJ554DRAFT_2140</name>
</gene>
<keyword evidence="2" id="KW-0813">Transport</keyword>
<evidence type="ECO:0000259" key="8">
    <source>
        <dbReference type="Pfam" id="PF04053"/>
    </source>
</evidence>
<evidence type="ECO:0000256" key="2">
    <source>
        <dbReference type="ARBA" id="ARBA00022448"/>
    </source>
</evidence>
<dbReference type="Proteomes" id="UP000673691">
    <property type="component" value="Unassembled WGS sequence"/>
</dbReference>
<dbReference type="InterPro" id="IPR015943">
    <property type="entry name" value="WD40/YVTN_repeat-like_dom_sf"/>
</dbReference>
<dbReference type="InterPro" id="IPR050844">
    <property type="entry name" value="Coatomer_complex_subunit"/>
</dbReference>
<dbReference type="PANTHER" id="PTHR19876:SF2">
    <property type="entry name" value="COATOMER SUBUNIT BETA"/>
    <property type="match status" value="1"/>
</dbReference>
<dbReference type="CDD" id="cd00200">
    <property type="entry name" value="WD40"/>
    <property type="match status" value="1"/>
</dbReference>
<dbReference type="InterPro" id="IPR011044">
    <property type="entry name" value="Quino_amine_DH_bsu"/>
</dbReference>
<protein>
    <recommendedName>
        <fullName evidence="6">Beta'-coat protein</fullName>
    </recommendedName>
</protein>
<dbReference type="PROSITE" id="PS50294">
    <property type="entry name" value="WD_REPEATS_REGION"/>
    <property type="match status" value="2"/>
</dbReference>
<feature type="domain" description="COPA/B second beta-propeller" evidence="8">
    <location>
        <begin position="222"/>
        <end position="501"/>
    </location>
</feature>
<evidence type="ECO:0000256" key="4">
    <source>
        <dbReference type="ARBA" id="ARBA00022574"/>
    </source>
</evidence>
<dbReference type="GO" id="GO:0030126">
    <property type="term" value="C:COPI vesicle coat"/>
    <property type="evidence" value="ECO:0007669"/>
    <property type="project" value="TreeGrafter"/>
</dbReference>
<dbReference type="SUPFAM" id="SSF50978">
    <property type="entry name" value="WD40 repeat-like"/>
    <property type="match status" value="1"/>
</dbReference>
<dbReference type="Pfam" id="PF04053">
    <property type="entry name" value="B-prop_COPA_B_2nd"/>
    <property type="match status" value="1"/>
</dbReference>
<dbReference type="InterPro" id="IPR036322">
    <property type="entry name" value="WD40_repeat_dom_sf"/>
</dbReference>
<evidence type="ECO:0000256" key="6">
    <source>
        <dbReference type="ARBA" id="ARBA00032920"/>
    </source>
</evidence>
<evidence type="ECO:0000313" key="11">
    <source>
        <dbReference type="Proteomes" id="UP000673691"/>
    </source>
</evidence>
<dbReference type="EMBL" id="JAEFCI010009506">
    <property type="protein sequence ID" value="KAG5457766.1"/>
    <property type="molecule type" value="Genomic_DNA"/>
</dbReference>
<organism evidence="10 11">
    <name type="scientific">Olpidium bornovanus</name>
    <dbReference type="NCBI Taxonomy" id="278681"/>
    <lineage>
        <taxon>Eukaryota</taxon>
        <taxon>Fungi</taxon>
        <taxon>Fungi incertae sedis</taxon>
        <taxon>Olpidiomycota</taxon>
        <taxon>Olpidiomycotina</taxon>
        <taxon>Olpidiomycetes</taxon>
        <taxon>Olpidiales</taxon>
        <taxon>Olpidiaceae</taxon>
        <taxon>Olpidium</taxon>
    </lineage>
</organism>
<keyword evidence="11" id="KW-1185">Reference proteome</keyword>
<feature type="domain" description="COPA/B TPR" evidence="9">
    <location>
        <begin position="518"/>
        <end position="590"/>
    </location>
</feature>
<keyword evidence="5" id="KW-0677">Repeat</keyword>
<dbReference type="InterPro" id="IPR056176">
    <property type="entry name" value="TPR_COPA_B"/>
</dbReference>
<proteinExistence type="predicted"/>
<dbReference type="InterPro" id="IPR006692">
    <property type="entry name" value="Beta-prop_COPA/B_2nd"/>
</dbReference>
<dbReference type="GO" id="GO:0000139">
    <property type="term" value="C:Golgi membrane"/>
    <property type="evidence" value="ECO:0007669"/>
    <property type="project" value="UniProtKB-SubCell"/>
</dbReference>
<dbReference type="OrthoDB" id="10261470at2759"/>
<dbReference type="AlphaFoldDB" id="A0A8H7ZQM5"/>
<keyword evidence="3" id="KW-0963">Cytoplasm</keyword>
<evidence type="ECO:0000313" key="10">
    <source>
        <dbReference type="EMBL" id="KAG5457766.1"/>
    </source>
</evidence>
<reference evidence="10 11" key="1">
    <citation type="journal article" name="Sci. Rep.">
        <title>Genome-scale phylogenetic analyses confirm Olpidium as the closest living zoosporic fungus to the non-flagellated, terrestrial fungi.</title>
        <authorList>
            <person name="Chang Y."/>
            <person name="Rochon D."/>
            <person name="Sekimoto S."/>
            <person name="Wang Y."/>
            <person name="Chovatia M."/>
            <person name="Sandor L."/>
            <person name="Salamov A."/>
            <person name="Grigoriev I.V."/>
            <person name="Stajich J.E."/>
            <person name="Spatafora J.W."/>
        </authorList>
    </citation>
    <scope>NUCLEOTIDE SEQUENCE [LARGE SCALE GENOMIC DNA]</scope>
    <source>
        <strain evidence="10">S191</strain>
    </source>
</reference>
<evidence type="ECO:0000256" key="1">
    <source>
        <dbReference type="ARBA" id="ARBA00004255"/>
    </source>
</evidence>
<feature type="repeat" description="WD" evidence="7">
    <location>
        <begin position="18"/>
        <end position="60"/>
    </location>
</feature>
<comment type="caution">
    <text evidence="10">The sequence shown here is derived from an EMBL/GenBank/DDBJ whole genome shotgun (WGS) entry which is preliminary data.</text>
</comment>
<comment type="subcellular location">
    <subcellularLocation>
        <location evidence="1">Golgi apparatus membrane</location>
        <topology evidence="1">Peripheral membrane protein</topology>
        <orientation evidence="1">Cytoplasmic side</orientation>
    </subcellularLocation>
</comment>
<dbReference type="GO" id="GO:0006891">
    <property type="term" value="P:intra-Golgi vesicle-mediated transport"/>
    <property type="evidence" value="ECO:0007669"/>
    <property type="project" value="TreeGrafter"/>
</dbReference>
<dbReference type="SUPFAM" id="SSF50969">
    <property type="entry name" value="YVTN repeat-like/Quinoprotein amine dehydrogenase"/>
    <property type="match status" value="1"/>
</dbReference>
<keyword evidence="4 7" id="KW-0853">WD repeat</keyword>
<dbReference type="Pfam" id="PF00400">
    <property type="entry name" value="WD40"/>
    <property type="match status" value="3"/>
</dbReference>
<dbReference type="GO" id="GO:0006888">
    <property type="term" value="P:endoplasmic reticulum to Golgi vesicle-mediated transport"/>
    <property type="evidence" value="ECO:0007669"/>
    <property type="project" value="TreeGrafter"/>
</dbReference>
<dbReference type="PROSITE" id="PS50082">
    <property type="entry name" value="WD_REPEATS_2"/>
    <property type="match status" value="2"/>
</dbReference>